<dbReference type="AlphaFoldDB" id="A0ABC9QYN9"/>
<feature type="region of interest" description="Disordered" evidence="1">
    <location>
        <begin position="1"/>
        <end position="27"/>
    </location>
</feature>
<protein>
    <submittedName>
        <fullName evidence="2">Uncharacterized protein</fullName>
    </submittedName>
</protein>
<comment type="caution">
    <text evidence="2">The sequence shown here is derived from an EMBL/GenBank/DDBJ whole genome shotgun (WGS) entry which is preliminary data.</text>
</comment>
<dbReference type="EMBL" id="AHEV01000024">
    <property type="protein sequence ID" value="EJR36185.1"/>
    <property type="molecule type" value="Genomic_DNA"/>
</dbReference>
<evidence type="ECO:0000313" key="2">
    <source>
        <dbReference type="EMBL" id="EJR36185.1"/>
    </source>
</evidence>
<sequence>MKLRQPRFRRKVPNPAGEKHLKDKSGSFSQEGYSYFVKSSLFLWLKVKGGIGSGVWFLVADFWGMASKCR</sequence>
<evidence type="ECO:0000256" key="1">
    <source>
        <dbReference type="SAM" id="MobiDB-lite"/>
    </source>
</evidence>
<accession>A0ABC9QYN9</accession>
<organism evidence="2 3">
    <name type="scientific">Bacillus mycoides</name>
    <dbReference type="NCBI Taxonomy" id="1405"/>
    <lineage>
        <taxon>Bacteria</taxon>
        <taxon>Bacillati</taxon>
        <taxon>Bacillota</taxon>
        <taxon>Bacilli</taxon>
        <taxon>Bacillales</taxon>
        <taxon>Bacillaceae</taxon>
        <taxon>Bacillus</taxon>
        <taxon>Bacillus cereus group</taxon>
    </lineage>
</organism>
<dbReference type="Proteomes" id="UP000006976">
    <property type="component" value="Unassembled WGS sequence"/>
</dbReference>
<evidence type="ECO:0000313" key="3">
    <source>
        <dbReference type="Proteomes" id="UP000006976"/>
    </source>
</evidence>
<feature type="compositionally biased region" description="Basic residues" evidence="1">
    <location>
        <begin position="1"/>
        <end position="12"/>
    </location>
</feature>
<name>A0ABC9QYN9_BACMY</name>
<gene>
    <name evidence="2" type="ORF">III_04376</name>
</gene>
<reference evidence="2 3" key="1">
    <citation type="submission" date="2012-04" db="EMBL/GenBank/DDBJ databases">
        <title>The Genome Sequence of Bacillus cereus VD078.</title>
        <authorList>
            <consortium name="The Broad Institute Genome Sequencing Platform"/>
            <consortium name="The Broad Institute Genome Sequencing Center for Infectious Disease"/>
            <person name="Feldgarden M."/>
            <person name="Van der Auwera G.A."/>
            <person name="Mahillon J."/>
            <person name="Duprez V."/>
            <person name="Timmery S."/>
            <person name="Mattelet C."/>
            <person name="Dierick K."/>
            <person name="Sun M."/>
            <person name="Yu Z."/>
            <person name="Zhu L."/>
            <person name="Hu X."/>
            <person name="Shank E.B."/>
            <person name="Swiecicka I."/>
            <person name="Hansen B.M."/>
            <person name="Andrup L."/>
            <person name="Young S.K."/>
            <person name="Zeng Q."/>
            <person name="Gargeya S."/>
            <person name="Fitzgerald M."/>
            <person name="Haas B."/>
            <person name="Abouelleil A."/>
            <person name="Alvarado L."/>
            <person name="Arachchi H.M."/>
            <person name="Berlin A."/>
            <person name="Chapman S.B."/>
            <person name="Goldberg J."/>
            <person name="Griggs A."/>
            <person name="Gujja S."/>
            <person name="Hansen M."/>
            <person name="Howarth C."/>
            <person name="Imamovic A."/>
            <person name="Larimer J."/>
            <person name="McCowen C."/>
            <person name="Montmayeur A."/>
            <person name="Murphy C."/>
            <person name="Neiman D."/>
            <person name="Pearson M."/>
            <person name="Priest M."/>
            <person name="Roberts A."/>
            <person name="Saif S."/>
            <person name="Shea T."/>
            <person name="Sisk P."/>
            <person name="Sykes S."/>
            <person name="Wortman J."/>
            <person name="Nusbaum C."/>
            <person name="Birren B."/>
        </authorList>
    </citation>
    <scope>NUCLEOTIDE SEQUENCE [LARGE SCALE GENOMIC DNA]</scope>
    <source>
        <strain evidence="2 3">VD078</strain>
    </source>
</reference>
<proteinExistence type="predicted"/>